<dbReference type="PATRIC" id="fig|44252.3.peg.4002"/>
<dbReference type="OrthoDB" id="2660924at2"/>
<dbReference type="SUPFAM" id="SSF46689">
    <property type="entry name" value="Homeodomain-like"/>
    <property type="match status" value="2"/>
</dbReference>
<dbReference type="InterPro" id="IPR051313">
    <property type="entry name" value="Bact_iron-sidero_bind"/>
</dbReference>
<feature type="domain" description="Fe/B12 periplasmic-binding" evidence="9">
    <location>
        <begin position="269"/>
        <end position="522"/>
    </location>
</feature>
<reference evidence="10 11" key="1">
    <citation type="submission" date="2014-04" db="EMBL/GenBank/DDBJ databases">
        <authorList>
            <person name="Bishop-Lilly K.A."/>
            <person name="Broomall S.M."/>
            <person name="Chain P.S."/>
            <person name="Chertkov O."/>
            <person name="Coyne S.R."/>
            <person name="Daligault H.E."/>
            <person name="Davenport K.W."/>
            <person name="Erkkila T."/>
            <person name="Frey K.G."/>
            <person name="Gibbons H.S."/>
            <person name="Gu W."/>
            <person name="Jaissle J."/>
            <person name="Johnson S.L."/>
            <person name="Koroleva G.I."/>
            <person name="Ladner J.T."/>
            <person name="Lo C.-C."/>
            <person name="Minogue T.D."/>
            <person name="Munk C."/>
            <person name="Palacios G.F."/>
            <person name="Redden C.L."/>
            <person name="Rosenzweig C.N."/>
            <person name="Scholz M.B."/>
            <person name="Teshima H."/>
            <person name="Xu Y."/>
        </authorList>
    </citation>
    <scope>NUCLEOTIDE SEQUENCE [LARGE SCALE GENOMIC DNA]</scope>
    <source>
        <strain evidence="10 11">8244</strain>
    </source>
</reference>
<evidence type="ECO:0000256" key="4">
    <source>
        <dbReference type="ARBA" id="ARBA00022729"/>
    </source>
</evidence>
<keyword evidence="11" id="KW-1185">Reference proteome</keyword>
<evidence type="ECO:0000256" key="6">
    <source>
        <dbReference type="ARBA" id="ARBA00023125"/>
    </source>
</evidence>
<dbReference type="InterPro" id="IPR002491">
    <property type="entry name" value="ABC_transptr_periplasmic_BD"/>
</dbReference>
<dbReference type="AlphaFoldDB" id="A0A090Z8P4"/>
<evidence type="ECO:0000259" key="9">
    <source>
        <dbReference type="PROSITE" id="PS50983"/>
    </source>
</evidence>
<dbReference type="SMART" id="SM00342">
    <property type="entry name" value="HTH_ARAC"/>
    <property type="match status" value="1"/>
</dbReference>
<evidence type="ECO:0000313" key="11">
    <source>
        <dbReference type="Proteomes" id="UP000029278"/>
    </source>
</evidence>
<feature type="domain" description="HTH araC/xylS-type" evidence="8">
    <location>
        <begin position="167"/>
        <end position="265"/>
    </location>
</feature>
<protein>
    <submittedName>
        <fullName evidence="10">Helix-turn-helix domain protein</fullName>
    </submittedName>
</protein>
<organism evidence="10 11">
    <name type="scientific">Paenibacillus macerans</name>
    <name type="common">Bacillus macerans</name>
    <dbReference type="NCBI Taxonomy" id="44252"/>
    <lineage>
        <taxon>Bacteria</taxon>
        <taxon>Bacillati</taxon>
        <taxon>Bacillota</taxon>
        <taxon>Bacilli</taxon>
        <taxon>Bacillales</taxon>
        <taxon>Paenibacillaceae</taxon>
        <taxon>Paenibacillus</taxon>
    </lineage>
</organism>
<comment type="similarity">
    <text evidence="2">Belongs to the bacterial solute-binding protein 8 family.</text>
</comment>
<dbReference type="GO" id="GO:1901678">
    <property type="term" value="P:iron coordination entity transport"/>
    <property type="evidence" value="ECO:0007669"/>
    <property type="project" value="UniProtKB-ARBA"/>
</dbReference>
<keyword evidence="5" id="KW-0805">Transcription regulation</keyword>
<proteinExistence type="inferred from homology"/>
<dbReference type="Gene3D" id="1.10.10.60">
    <property type="entry name" value="Homeodomain-like"/>
    <property type="match status" value="2"/>
</dbReference>
<evidence type="ECO:0000256" key="5">
    <source>
        <dbReference type="ARBA" id="ARBA00023015"/>
    </source>
</evidence>
<dbReference type="Pfam" id="PF12833">
    <property type="entry name" value="HTH_18"/>
    <property type="match status" value="1"/>
</dbReference>
<accession>A0A090Z8P4</accession>
<dbReference type="InterPro" id="IPR018062">
    <property type="entry name" value="HTH_AraC-typ_CS"/>
</dbReference>
<dbReference type="STRING" id="44252.DJ90_4612"/>
<dbReference type="PANTHER" id="PTHR30532:SF26">
    <property type="entry name" value="IRON(3+)-HYDROXAMATE-BINDING PROTEIN FHUD"/>
    <property type="match status" value="1"/>
</dbReference>
<sequence>MKHEQSDPSSPSIPILSLLNIRQFDIAGGSNTQKYRSEHYSIWWIKQGSANLEVDGATHHLGPNGCVLVPPRSIAGLLPAAPVAGNLQAYEFVFMSNEAAAALIGYVTTVFSVSGECVSGLYAVLDQWGAARGLALLRLQVRFQELVTLLLEQRDRSSKFGVEREVEETIHYLHREYSKDIRIERLAEQTALSRWKYNDMFKKMTGKTPVQYLTELRIDRAKQLLIGSDQRLKEIAEQTGFRDEYYFSRRFKQAVGVSPTQFVRLQSRDIRICSLHTLGDLLPLGVVPVGANRFLADLYGEEARDIQPLDEPLDMEKLLSLQPDLIICPSYMPEPQYDRLAAVAPTALLDWHDHIYARLYKLGRLLGRGDKAKLWIESYRNKARNIRQKLKPYVQKGESAAAFVYHRNELYVYGGHNFGHTLYEGLGFVPPDRVRMLMTKSLKWKKIALEDISRYSGDRVFMAVENKDRHSNEFQEMLQSEAWGNLPAVGNKCSYIVEHRWGLYDALTLERHLDEMLLLLTR</sequence>
<gene>
    <name evidence="10" type="ORF">DJ90_4612</name>
</gene>
<evidence type="ECO:0000256" key="1">
    <source>
        <dbReference type="ARBA" id="ARBA00004196"/>
    </source>
</evidence>
<dbReference type="InterPro" id="IPR018060">
    <property type="entry name" value="HTH_AraC"/>
</dbReference>
<evidence type="ECO:0000259" key="8">
    <source>
        <dbReference type="PROSITE" id="PS01124"/>
    </source>
</evidence>
<evidence type="ECO:0000256" key="2">
    <source>
        <dbReference type="ARBA" id="ARBA00008814"/>
    </source>
</evidence>
<dbReference type="GO" id="GO:0043565">
    <property type="term" value="F:sequence-specific DNA binding"/>
    <property type="evidence" value="ECO:0007669"/>
    <property type="project" value="InterPro"/>
</dbReference>
<dbReference type="PROSITE" id="PS01124">
    <property type="entry name" value="HTH_ARAC_FAMILY_2"/>
    <property type="match status" value="1"/>
</dbReference>
<comment type="caution">
    <text evidence="10">The sequence shown here is derived from an EMBL/GenBank/DDBJ whole genome shotgun (WGS) entry which is preliminary data.</text>
</comment>
<dbReference type="Proteomes" id="UP000029278">
    <property type="component" value="Unassembled WGS sequence"/>
</dbReference>
<dbReference type="PROSITE" id="PS00041">
    <property type="entry name" value="HTH_ARAC_FAMILY_1"/>
    <property type="match status" value="1"/>
</dbReference>
<name>A0A090Z8P4_PAEMA</name>
<dbReference type="PROSITE" id="PS50983">
    <property type="entry name" value="FE_B12_PBP"/>
    <property type="match status" value="1"/>
</dbReference>
<keyword evidence="7" id="KW-0804">Transcription</keyword>
<keyword evidence="6" id="KW-0238">DNA-binding</keyword>
<dbReference type="RefSeq" id="WP_036626427.1">
    <property type="nucleotide sequence ID" value="NZ_BGML01000007.1"/>
</dbReference>
<evidence type="ECO:0000313" key="10">
    <source>
        <dbReference type="EMBL" id="KFN06997.1"/>
    </source>
</evidence>
<evidence type="ECO:0000256" key="3">
    <source>
        <dbReference type="ARBA" id="ARBA00022448"/>
    </source>
</evidence>
<dbReference type="SUPFAM" id="SSF53807">
    <property type="entry name" value="Helical backbone' metal receptor"/>
    <property type="match status" value="1"/>
</dbReference>
<evidence type="ECO:0000256" key="7">
    <source>
        <dbReference type="ARBA" id="ARBA00023163"/>
    </source>
</evidence>
<dbReference type="HOGENOM" id="CLU_028727_2_1_9"/>
<dbReference type="GO" id="GO:0030288">
    <property type="term" value="C:outer membrane-bounded periplasmic space"/>
    <property type="evidence" value="ECO:0007669"/>
    <property type="project" value="TreeGrafter"/>
</dbReference>
<dbReference type="Gene3D" id="3.40.50.1980">
    <property type="entry name" value="Nitrogenase molybdenum iron protein domain"/>
    <property type="match status" value="2"/>
</dbReference>
<dbReference type="GO" id="GO:0003700">
    <property type="term" value="F:DNA-binding transcription factor activity"/>
    <property type="evidence" value="ECO:0007669"/>
    <property type="project" value="InterPro"/>
</dbReference>
<dbReference type="EMBL" id="JMQA01000036">
    <property type="protein sequence ID" value="KFN06997.1"/>
    <property type="molecule type" value="Genomic_DNA"/>
</dbReference>
<keyword evidence="4" id="KW-0732">Signal</keyword>
<dbReference type="PANTHER" id="PTHR30532">
    <property type="entry name" value="IRON III DICITRATE-BINDING PERIPLASMIC PROTEIN"/>
    <property type="match status" value="1"/>
</dbReference>
<keyword evidence="3" id="KW-0813">Transport</keyword>
<dbReference type="Pfam" id="PF01497">
    <property type="entry name" value="Peripla_BP_2"/>
    <property type="match status" value="1"/>
</dbReference>
<comment type="subcellular location">
    <subcellularLocation>
        <location evidence="1">Cell envelope</location>
    </subcellularLocation>
</comment>
<dbReference type="GeneID" id="77009732"/>
<dbReference type="InterPro" id="IPR009057">
    <property type="entry name" value="Homeodomain-like_sf"/>
</dbReference>